<dbReference type="InterPro" id="IPR038078">
    <property type="entry name" value="PhoU-like_sf"/>
</dbReference>
<comment type="similarity">
    <text evidence="1">Belongs to the PhoU family.</text>
</comment>
<dbReference type="Pfam" id="PF01895">
    <property type="entry name" value="PhoU"/>
    <property type="match status" value="2"/>
</dbReference>
<sequence length="220" mass="25828">MREKYVEQLKGLKEDFITLYEIAKKTTELIQYSFEETKIDDILQIQRKSKKLDWNVRELGLQIEENCIRILSTQQPLAKDLRLIFTILKSVTDFQRITRDSFHVLEMLADFLPLKDSEYCQLIKQITESVEFMMDTIADAIKINATLDAEMLSKADTVIDKNYETIICSLENEFKQGTLTFKQVLTLGHLARYLERVGDHICNIGERWYYTIRGKKISIK</sequence>
<dbReference type="GO" id="GO:0005737">
    <property type="term" value="C:cytoplasm"/>
    <property type="evidence" value="ECO:0007669"/>
    <property type="project" value="UniProtKB-SubCell"/>
</dbReference>
<keyword evidence="1" id="KW-0813">Transport</keyword>
<dbReference type="GO" id="GO:0006817">
    <property type="term" value="P:phosphate ion transport"/>
    <property type="evidence" value="ECO:0007669"/>
    <property type="project" value="UniProtKB-KW"/>
</dbReference>
<dbReference type="AlphaFoldDB" id="A0A9Y1FP96"/>
<gene>
    <name evidence="3" type="ORF">K9W46_05295</name>
</gene>
<evidence type="ECO:0000256" key="1">
    <source>
        <dbReference type="PIRNR" id="PIRNR003107"/>
    </source>
</evidence>
<comment type="subunit">
    <text evidence="1">Homodimer.</text>
</comment>
<feature type="domain" description="PhoU" evidence="2">
    <location>
        <begin position="20"/>
        <end position="106"/>
    </location>
</feature>
<dbReference type="Gene3D" id="1.20.58.220">
    <property type="entry name" value="Phosphate transport system protein phou homolog 2, domain 2"/>
    <property type="match status" value="1"/>
</dbReference>
<feature type="domain" description="PhoU" evidence="2">
    <location>
        <begin position="124"/>
        <end position="207"/>
    </location>
</feature>
<dbReference type="PANTHER" id="PTHR42930">
    <property type="entry name" value="PHOSPHATE-SPECIFIC TRANSPORT SYSTEM ACCESSORY PROTEIN PHOU"/>
    <property type="match status" value="1"/>
</dbReference>
<proteinExistence type="inferred from homology"/>
<dbReference type="EMBL" id="CP084167">
    <property type="protein sequence ID" value="UJG44592.1"/>
    <property type="molecule type" value="Genomic_DNA"/>
</dbReference>
<keyword evidence="1" id="KW-0592">Phosphate transport</keyword>
<dbReference type="InterPro" id="IPR026022">
    <property type="entry name" value="PhoU_dom"/>
</dbReference>
<comment type="subcellular location">
    <subcellularLocation>
        <location evidence="1">Cytoplasm</location>
    </subcellularLocation>
</comment>
<evidence type="ECO:0000313" key="3">
    <source>
        <dbReference type="EMBL" id="UJG44592.1"/>
    </source>
</evidence>
<dbReference type="InterPro" id="IPR028366">
    <property type="entry name" value="PhoU"/>
</dbReference>
<comment type="function">
    <text evidence="1">Plays a role in the regulation of phosphate uptake.</text>
</comment>
<dbReference type="PANTHER" id="PTHR42930:SF3">
    <property type="entry name" value="PHOSPHATE-SPECIFIC TRANSPORT SYSTEM ACCESSORY PROTEIN PHOU"/>
    <property type="match status" value="1"/>
</dbReference>
<dbReference type="Proteomes" id="UP001200513">
    <property type="component" value="Chromosome"/>
</dbReference>
<dbReference type="GO" id="GO:0045936">
    <property type="term" value="P:negative regulation of phosphate metabolic process"/>
    <property type="evidence" value="ECO:0007669"/>
    <property type="project" value="InterPro"/>
</dbReference>
<organism evidence="3">
    <name type="scientific">Candidatus Heimdallarchaeum endolithica</name>
    <dbReference type="NCBI Taxonomy" id="2876572"/>
    <lineage>
        <taxon>Archaea</taxon>
        <taxon>Promethearchaeati</taxon>
        <taxon>Candidatus Heimdallarchaeota</taxon>
        <taxon>Candidatus Heimdallarchaeia (ex Rinke et al. 2021) (nom. nud.)</taxon>
        <taxon>Candidatus Heimdallarchaeales</taxon>
        <taxon>Candidatus Heimdallarchaeaceae</taxon>
        <taxon>Candidatus Heimdallarchaeum</taxon>
    </lineage>
</organism>
<keyword evidence="1" id="KW-0963">Cytoplasm</keyword>
<accession>A0A9Y1FP96</accession>
<protein>
    <recommendedName>
        <fullName evidence="1">Phosphate-specific transport system accessory protein PhoU</fullName>
    </recommendedName>
</protein>
<name>A0A9Y1FP96_9ARCH</name>
<dbReference type="PIRSF" id="PIRSF003107">
    <property type="entry name" value="PhoU"/>
    <property type="match status" value="1"/>
</dbReference>
<dbReference type="GO" id="GO:0030643">
    <property type="term" value="P:intracellular phosphate ion homeostasis"/>
    <property type="evidence" value="ECO:0007669"/>
    <property type="project" value="InterPro"/>
</dbReference>
<dbReference type="SUPFAM" id="SSF109755">
    <property type="entry name" value="PhoU-like"/>
    <property type="match status" value="1"/>
</dbReference>
<evidence type="ECO:0000259" key="2">
    <source>
        <dbReference type="Pfam" id="PF01895"/>
    </source>
</evidence>
<reference evidence="3" key="1">
    <citation type="journal article" date="2022" name="Nat. Microbiol.">
        <title>Unique mobile elements and scalable gene flow at the prokaryote-eukaryote boundary revealed by circularized Asgard archaea genomes.</title>
        <authorList>
            <person name="Wu F."/>
            <person name="Speth D.R."/>
            <person name="Philosof A."/>
            <person name="Cremiere A."/>
            <person name="Narayanan A."/>
            <person name="Barco R.A."/>
            <person name="Connon S.A."/>
            <person name="Amend J.P."/>
            <person name="Antoshechkin I.A."/>
            <person name="Orphan V.J."/>
        </authorList>
    </citation>
    <scope>NUCLEOTIDE SEQUENCE</scope>
    <source>
        <strain evidence="3">PR6</strain>
    </source>
</reference>